<evidence type="ECO:0000256" key="1">
    <source>
        <dbReference type="SAM" id="Phobius"/>
    </source>
</evidence>
<dbReference type="AlphaFoldDB" id="A0AAP9HEV6"/>
<keyword evidence="1" id="KW-0472">Membrane</keyword>
<keyword evidence="3" id="KW-1185">Reference proteome</keyword>
<name>A0AAP9HEV6_9BACL</name>
<evidence type="ECO:0008006" key="4">
    <source>
        <dbReference type="Google" id="ProtNLM"/>
    </source>
</evidence>
<gene>
    <name evidence="2" type="ORF">FOC49_03885</name>
</gene>
<evidence type="ECO:0000313" key="3">
    <source>
        <dbReference type="Proteomes" id="UP000425411"/>
    </source>
</evidence>
<feature type="transmembrane region" description="Helical" evidence="1">
    <location>
        <begin position="93"/>
        <end position="110"/>
    </location>
</feature>
<proteinExistence type="predicted"/>
<sequence>MTELSQEGYEYDNCYFVIVRMKKTNTKPKKYKFIYDKNFSPEITEYYKASGWRLHKIKLTYFLRLAEGDENSYPIFSDEETEYEIIKYRVFRFFYMFIIGLLLAGFSNRVDSYIGETAGKVVTALCSGLSGFGLGGLMIFIPKFLKLRRACKKNIDGS</sequence>
<protein>
    <recommendedName>
        <fullName evidence="4">DUF2812 domain-containing protein</fullName>
    </recommendedName>
</protein>
<feature type="transmembrane region" description="Helical" evidence="1">
    <location>
        <begin position="122"/>
        <end position="145"/>
    </location>
</feature>
<dbReference type="EMBL" id="CP046314">
    <property type="protein sequence ID" value="QGS09921.1"/>
    <property type="molecule type" value="Genomic_DNA"/>
</dbReference>
<evidence type="ECO:0000313" key="2">
    <source>
        <dbReference type="EMBL" id="QGS09921.1"/>
    </source>
</evidence>
<dbReference type="Proteomes" id="UP000425411">
    <property type="component" value="Chromosome"/>
</dbReference>
<reference evidence="2 3" key="1">
    <citation type="submission" date="2019-11" db="EMBL/GenBank/DDBJ databases">
        <title>FDA dAtabase for Regulatory Grade micrObial Sequences (FDA-ARGOS): Supporting development and validation of Infectious Disease Dx tests.</title>
        <authorList>
            <person name="Turner S."/>
            <person name="Byrd R."/>
            <person name="Tallon L."/>
            <person name="Sadzewicz L."/>
            <person name="Vavikolanu K."/>
            <person name="Mehta A."/>
            <person name="Aluvathingal J."/>
            <person name="Nadendla S."/>
            <person name="Myers T."/>
            <person name="Yan Y."/>
            <person name="Sichtig H."/>
        </authorList>
    </citation>
    <scope>NUCLEOTIDE SEQUENCE [LARGE SCALE GENOMIC DNA]</scope>
    <source>
        <strain evidence="2 3">FDAARGOS_741</strain>
    </source>
</reference>
<organism evidence="2 3">
    <name type="scientific">Gemella morbillorum</name>
    <dbReference type="NCBI Taxonomy" id="29391"/>
    <lineage>
        <taxon>Bacteria</taxon>
        <taxon>Bacillati</taxon>
        <taxon>Bacillota</taxon>
        <taxon>Bacilli</taxon>
        <taxon>Bacillales</taxon>
        <taxon>Gemellaceae</taxon>
        <taxon>Gemella</taxon>
    </lineage>
</organism>
<keyword evidence="1" id="KW-0812">Transmembrane</keyword>
<accession>A0AAP9HEV6</accession>
<keyword evidence="1" id="KW-1133">Transmembrane helix</keyword>